<proteinExistence type="predicted"/>
<dbReference type="Proteomes" id="UP001280121">
    <property type="component" value="Unassembled WGS sequence"/>
</dbReference>
<dbReference type="EMBL" id="JANJYI010000006">
    <property type="protein sequence ID" value="KAK2644931.1"/>
    <property type="molecule type" value="Genomic_DNA"/>
</dbReference>
<gene>
    <name evidence="1" type="ORF">Ddye_020126</name>
</gene>
<keyword evidence="2" id="KW-1185">Reference proteome</keyword>
<comment type="caution">
    <text evidence="1">The sequence shown here is derived from an EMBL/GenBank/DDBJ whole genome shotgun (WGS) entry which is preliminary data.</text>
</comment>
<feature type="non-terminal residue" evidence="1">
    <location>
        <position position="1"/>
    </location>
</feature>
<dbReference type="PANTHER" id="PTHR31170:SF17">
    <property type="match status" value="1"/>
</dbReference>
<dbReference type="InterPro" id="IPR004158">
    <property type="entry name" value="DUF247_pln"/>
</dbReference>
<evidence type="ECO:0000313" key="2">
    <source>
        <dbReference type="Proteomes" id="UP001280121"/>
    </source>
</evidence>
<dbReference type="Pfam" id="PF03140">
    <property type="entry name" value="DUF247"/>
    <property type="match status" value="1"/>
</dbReference>
<protein>
    <submittedName>
        <fullName evidence="1">Uncharacterized protein</fullName>
    </submittedName>
</protein>
<dbReference type="AlphaFoldDB" id="A0AAD9TZY7"/>
<reference evidence="1" key="1">
    <citation type="journal article" date="2023" name="Plant J.">
        <title>Genome sequences and population genomics provide insights into the demographic history, inbreeding, and mutation load of two 'living fossil' tree species of Dipteronia.</title>
        <authorList>
            <person name="Feng Y."/>
            <person name="Comes H.P."/>
            <person name="Chen J."/>
            <person name="Zhu S."/>
            <person name="Lu R."/>
            <person name="Zhang X."/>
            <person name="Li P."/>
            <person name="Qiu J."/>
            <person name="Olsen K.M."/>
            <person name="Qiu Y."/>
        </authorList>
    </citation>
    <scope>NUCLEOTIDE SEQUENCE</scope>
    <source>
        <strain evidence="1">KIB01</strain>
    </source>
</reference>
<sequence>MGISVFDDRMIMYCCSSNVVCQVKLTSLKQSRHFLVAWISDWPILSLSARKFEALCLGGLQVYKINTCLLPIELGAVVHDWQGVVLPSASKCLHAGLSPEMAEAAAVAYGLKFALDVVKLLNDGSVPFADIGLAEEWFGEEELFRLLKHYSGLDSEYKIKYHCLLITYIEHQLYKKKRVLCIPKITLNQATCILITNTVAYELCRDDHIRYCADYVIFMHRLLKEPTDVELLLEAGVLTFGSVEDWHLTRFLCEVSEKVVYDRHSYLGSLVAEIQISYKTLERFSSLAGFYFSNDFLTSLFKENGLDVEELDSCCKQVENRTRELIFAGGICSMVFAGSADLVVATVGDPKALDLLNQNVTSNLKPPFVDKLVTNRLKWGNRDHIEATKEENKGGFEQMIFTFLKLYCLCLQPRKSWFLLLTKTLERINNQHILILCLFFAELLSHHYFQLHLNSVLGLSTNGSLQ</sequence>
<name>A0AAD9TZY7_9ROSI</name>
<dbReference type="PANTHER" id="PTHR31170">
    <property type="entry name" value="BNAC04G53230D PROTEIN"/>
    <property type="match status" value="1"/>
</dbReference>
<accession>A0AAD9TZY7</accession>
<organism evidence="1 2">
    <name type="scientific">Dipteronia dyeriana</name>
    <dbReference type="NCBI Taxonomy" id="168575"/>
    <lineage>
        <taxon>Eukaryota</taxon>
        <taxon>Viridiplantae</taxon>
        <taxon>Streptophyta</taxon>
        <taxon>Embryophyta</taxon>
        <taxon>Tracheophyta</taxon>
        <taxon>Spermatophyta</taxon>
        <taxon>Magnoliopsida</taxon>
        <taxon>eudicotyledons</taxon>
        <taxon>Gunneridae</taxon>
        <taxon>Pentapetalae</taxon>
        <taxon>rosids</taxon>
        <taxon>malvids</taxon>
        <taxon>Sapindales</taxon>
        <taxon>Sapindaceae</taxon>
        <taxon>Hippocastanoideae</taxon>
        <taxon>Acereae</taxon>
        <taxon>Dipteronia</taxon>
    </lineage>
</organism>
<evidence type="ECO:0000313" key="1">
    <source>
        <dbReference type="EMBL" id="KAK2644931.1"/>
    </source>
</evidence>